<evidence type="ECO:0000256" key="1">
    <source>
        <dbReference type="SAM" id="MobiDB-lite"/>
    </source>
</evidence>
<sequence>MFRRGTRKRTASSRAREVRTRVTSHGSSRVKSTLTDSRIGRASASISTGHVTASTSRRLTPSLSQTPSKVLPENTVHIPDMSSVASLWQSVPQSTIVSTLQHSLVGGYQGISSSSASQNVGPQTAYLQPQFVAQTGNVPINDYLHIPDRVISVNENLGINVSQSIREKIIKGEYIDLANLLNNSVNSSSAKTKVNMGEGGNGIATDITTIKNFKC</sequence>
<organism evidence="2 3">
    <name type="scientific">Mytilus coruscus</name>
    <name type="common">Sea mussel</name>
    <dbReference type="NCBI Taxonomy" id="42192"/>
    <lineage>
        <taxon>Eukaryota</taxon>
        <taxon>Metazoa</taxon>
        <taxon>Spiralia</taxon>
        <taxon>Lophotrochozoa</taxon>
        <taxon>Mollusca</taxon>
        <taxon>Bivalvia</taxon>
        <taxon>Autobranchia</taxon>
        <taxon>Pteriomorphia</taxon>
        <taxon>Mytilida</taxon>
        <taxon>Mytiloidea</taxon>
        <taxon>Mytilidae</taxon>
        <taxon>Mytilinae</taxon>
        <taxon>Mytilus</taxon>
    </lineage>
</organism>
<dbReference type="EMBL" id="CACVKT020009374">
    <property type="protein sequence ID" value="CAC5421699.1"/>
    <property type="molecule type" value="Genomic_DNA"/>
</dbReference>
<feature type="region of interest" description="Disordered" evidence="1">
    <location>
        <begin position="1"/>
        <end position="70"/>
    </location>
</feature>
<dbReference type="AlphaFoldDB" id="A0A6J8EM67"/>
<keyword evidence="3" id="KW-1185">Reference proteome</keyword>
<evidence type="ECO:0000313" key="2">
    <source>
        <dbReference type="EMBL" id="CAC5421699.1"/>
    </source>
</evidence>
<protein>
    <submittedName>
        <fullName evidence="2">Uncharacterized protein</fullName>
    </submittedName>
</protein>
<feature type="compositionally biased region" description="Basic residues" evidence="1">
    <location>
        <begin position="1"/>
        <end position="11"/>
    </location>
</feature>
<accession>A0A6J8EM67</accession>
<proteinExistence type="predicted"/>
<name>A0A6J8EM67_MYTCO</name>
<reference evidence="2 3" key="1">
    <citation type="submission" date="2020-06" db="EMBL/GenBank/DDBJ databases">
        <authorList>
            <person name="Li R."/>
            <person name="Bekaert M."/>
        </authorList>
    </citation>
    <scope>NUCLEOTIDE SEQUENCE [LARGE SCALE GENOMIC DNA]</scope>
    <source>
        <strain evidence="3">wild</strain>
    </source>
</reference>
<evidence type="ECO:0000313" key="3">
    <source>
        <dbReference type="Proteomes" id="UP000507470"/>
    </source>
</evidence>
<gene>
    <name evidence="2" type="ORF">MCOR_53791</name>
</gene>
<feature type="compositionally biased region" description="Polar residues" evidence="1">
    <location>
        <begin position="44"/>
        <end position="68"/>
    </location>
</feature>
<feature type="compositionally biased region" description="Polar residues" evidence="1">
    <location>
        <begin position="21"/>
        <end position="36"/>
    </location>
</feature>
<dbReference type="Proteomes" id="UP000507470">
    <property type="component" value="Unassembled WGS sequence"/>
</dbReference>